<gene>
    <name evidence="1" type="ORF">OXH18_08390</name>
</gene>
<proteinExistence type="predicted"/>
<dbReference type="RefSeq" id="WP_268612068.1">
    <property type="nucleotide sequence ID" value="NZ_CP113797.1"/>
</dbReference>
<name>A0A9E8ZEP5_9CYAN</name>
<evidence type="ECO:0000313" key="1">
    <source>
        <dbReference type="EMBL" id="WAL61990.1"/>
    </source>
</evidence>
<dbReference type="KEGG" id="tsin:OXH18_08390"/>
<organism evidence="1 2">
    <name type="scientific">Thermocoleostomius sinensis A174</name>
    <dbReference type="NCBI Taxonomy" id="2016057"/>
    <lineage>
        <taxon>Bacteria</taxon>
        <taxon>Bacillati</taxon>
        <taxon>Cyanobacteriota</taxon>
        <taxon>Cyanophyceae</taxon>
        <taxon>Oculatellales</taxon>
        <taxon>Oculatellaceae</taxon>
        <taxon>Thermocoleostomius</taxon>
    </lineage>
</organism>
<evidence type="ECO:0000313" key="2">
    <source>
        <dbReference type="Proteomes" id="UP001163152"/>
    </source>
</evidence>
<accession>A0A9E8ZEP5</accession>
<keyword evidence="2" id="KW-1185">Reference proteome</keyword>
<dbReference type="Pfam" id="PF11691">
    <property type="entry name" value="DUF3288"/>
    <property type="match status" value="1"/>
</dbReference>
<dbReference type="EMBL" id="CP113797">
    <property type="protein sequence ID" value="WAL61990.1"/>
    <property type="molecule type" value="Genomic_DNA"/>
</dbReference>
<reference evidence="1" key="1">
    <citation type="submission" date="2022-12" db="EMBL/GenBank/DDBJ databases">
        <title>Polyphasic identification of a Novel Hot-Spring Cyanobacterium Ocullathermofonsia sinensis gen nov. sp. nov. and Genomic Insights on its Adaptations to the Thermal Habitat.</title>
        <authorList>
            <person name="Daroch M."/>
            <person name="Tang J."/>
            <person name="Jiang Y."/>
        </authorList>
    </citation>
    <scope>NUCLEOTIDE SEQUENCE</scope>
    <source>
        <strain evidence="1">PKUAC-SCTA174</strain>
    </source>
</reference>
<dbReference type="InterPro" id="IPR021705">
    <property type="entry name" value="DUF3288"/>
</dbReference>
<protein>
    <submittedName>
        <fullName evidence="1">DUF3288 family protein</fullName>
    </submittedName>
</protein>
<dbReference type="AlphaFoldDB" id="A0A9E8ZEP5"/>
<dbReference type="Proteomes" id="UP001163152">
    <property type="component" value="Chromosome"/>
</dbReference>
<sequence length="97" mass="11434">MADDSGRKDQQHPLYSGDRQIVNSLLNDQPTDFNLAELARLRIRYRGFPGARDIQTDLDTLLEKWQLTEEDLFQKTRQLHQTAQVYRGRASQREDWS</sequence>